<keyword evidence="2" id="KW-1003">Cell membrane</keyword>
<evidence type="ECO:0000256" key="3">
    <source>
        <dbReference type="ARBA" id="ARBA00022519"/>
    </source>
</evidence>
<reference evidence="7 8" key="1">
    <citation type="submission" date="2016-06" db="EMBL/GenBank/DDBJ databases">
        <title>The sequenced genome of the ice-adhering bacterium Marinomonas primoryensis, from Antarctica.</title>
        <authorList>
            <person name="Graham L."/>
            <person name="Vance T.D.R."/>
            <person name="Davies P.L."/>
        </authorList>
    </citation>
    <scope>NUCLEOTIDE SEQUENCE [LARGE SCALE GENOMIC DNA]</scope>
    <source>
        <strain evidence="7 8">AceL</strain>
    </source>
</reference>
<dbReference type="InterPro" id="IPR004960">
    <property type="entry name" value="LipA_acyltrans"/>
</dbReference>
<dbReference type="InterPro" id="IPR014548">
    <property type="entry name" value="Ac_Trasf"/>
</dbReference>
<keyword evidence="3" id="KW-0997">Cell inner membrane</keyword>
<evidence type="ECO:0000313" key="8">
    <source>
        <dbReference type="Proteomes" id="UP000249898"/>
    </source>
</evidence>
<dbReference type="EMBL" id="CP016181">
    <property type="protein sequence ID" value="AWX99603.1"/>
    <property type="molecule type" value="Genomic_DNA"/>
</dbReference>
<proteinExistence type="predicted"/>
<name>A0A2Z4PRB2_9GAMM</name>
<keyword evidence="4 7" id="KW-0808">Transferase</keyword>
<sequence length="320" mass="36706">MDKQPKHWSTITETGTVVGMRILLMCYRLFGHKGFRLLLAPVILYFYFRKHATRAASKEYLQKIAPFLPEHKRKKLTPFRHFWMFGEVLLDKFLVWMGKIKPQDVVFETPDTFQKIEASKLGGIIVVSHLGNTEICSALAHQLPNIKVTMLVYTQHAQKFNKMLQRTNANATINLIQVTDMSPATAMILSERVAAGEFVVIAGDRTPVNNGGRVSIVDFLGAQAALPQGAFILASLLRCPVYLMFCLKQDSAYHIYMETFSEKLSFARKEREQKLEEAVTLYAKRLEYYCQLAPLQWFNFFPFWHVESKDQQALINNSDA</sequence>
<dbReference type="CDD" id="cd07984">
    <property type="entry name" value="LPLAT_LABLAT-like"/>
    <property type="match status" value="1"/>
</dbReference>
<comment type="subcellular location">
    <subcellularLocation>
        <location evidence="1">Cell inner membrane</location>
    </subcellularLocation>
</comment>
<protein>
    <submittedName>
        <fullName evidence="7">Lipid A biosynthesis acyltransferase</fullName>
    </submittedName>
</protein>
<keyword evidence="5" id="KW-0472">Membrane</keyword>
<evidence type="ECO:0000256" key="2">
    <source>
        <dbReference type="ARBA" id="ARBA00022475"/>
    </source>
</evidence>
<evidence type="ECO:0000256" key="4">
    <source>
        <dbReference type="ARBA" id="ARBA00022679"/>
    </source>
</evidence>
<evidence type="ECO:0000313" key="7">
    <source>
        <dbReference type="EMBL" id="AWX99603.1"/>
    </source>
</evidence>
<dbReference type="Pfam" id="PF03279">
    <property type="entry name" value="Lip_A_acyltrans"/>
    <property type="match status" value="1"/>
</dbReference>
<dbReference type="GO" id="GO:0016746">
    <property type="term" value="F:acyltransferase activity"/>
    <property type="evidence" value="ECO:0007669"/>
    <property type="project" value="UniProtKB-KW"/>
</dbReference>
<gene>
    <name evidence="7" type="ORF">A8139_06045</name>
</gene>
<dbReference type="GO" id="GO:0005886">
    <property type="term" value="C:plasma membrane"/>
    <property type="evidence" value="ECO:0007669"/>
    <property type="project" value="UniProtKB-SubCell"/>
</dbReference>
<keyword evidence="6 7" id="KW-0012">Acyltransferase</keyword>
<dbReference type="GO" id="GO:0009247">
    <property type="term" value="P:glycolipid biosynthetic process"/>
    <property type="evidence" value="ECO:0007669"/>
    <property type="project" value="UniProtKB-ARBA"/>
</dbReference>
<dbReference type="PANTHER" id="PTHR30606">
    <property type="entry name" value="LIPID A BIOSYNTHESIS LAUROYL ACYLTRANSFERASE"/>
    <property type="match status" value="1"/>
</dbReference>
<evidence type="ECO:0000256" key="1">
    <source>
        <dbReference type="ARBA" id="ARBA00004533"/>
    </source>
</evidence>
<dbReference type="OrthoDB" id="9808633at2"/>
<dbReference type="AlphaFoldDB" id="A0A2Z4PRB2"/>
<dbReference type="PIRSF" id="PIRSF028561">
    <property type="entry name" value="Ac_Trasf"/>
    <property type="match status" value="1"/>
</dbReference>
<dbReference type="PANTHER" id="PTHR30606:SF9">
    <property type="entry name" value="LIPID A BIOSYNTHESIS LAUROYLTRANSFERASE"/>
    <property type="match status" value="1"/>
</dbReference>
<evidence type="ECO:0000256" key="6">
    <source>
        <dbReference type="ARBA" id="ARBA00023315"/>
    </source>
</evidence>
<accession>A0A2Z4PRB2</accession>
<organism evidence="7 8">
    <name type="scientific">Marinomonas primoryensis</name>
    <dbReference type="NCBI Taxonomy" id="178399"/>
    <lineage>
        <taxon>Bacteria</taxon>
        <taxon>Pseudomonadati</taxon>
        <taxon>Pseudomonadota</taxon>
        <taxon>Gammaproteobacteria</taxon>
        <taxon>Oceanospirillales</taxon>
        <taxon>Oceanospirillaceae</taxon>
        <taxon>Marinomonas</taxon>
    </lineage>
</organism>
<dbReference type="Proteomes" id="UP000249898">
    <property type="component" value="Chromosome"/>
</dbReference>
<evidence type="ECO:0000256" key="5">
    <source>
        <dbReference type="ARBA" id="ARBA00023136"/>
    </source>
</evidence>
<dbReference type="RefSeq" id="WP_112136493.1">
    <property type="nucleotide sequence ID" value="NZ_CP016181.1"/>
</dbReference>